<organism evidence="1 3">
    <name type="scientific">Weissella ceti</name>
    <dbReference type="NCBI Taxonomy" id="759620"/>
    <lineage>
        <taxon>Bacteria</taxon>
        <taxon>Bacillati</taxon>
        <taxon>Bacillota</taxon>
        <taxon>Bacilli</taxon>
        <taxon>Lactobacillales</taxon>
        <taxon>Lactobacillaceae</taxon>
        <taxon>Weissella</taxon>
    </lineage>
</organism>
<dbReference type="Proteomes" id="UP001526225">
    <property type="component" value="Unassembled WGS sequence"/>
</dbReference>
<reference evidence="1 3" key="1">
    <citation type="submission" date="2022-10" db="EMBL/GenBank/DDBJ databases">
        <title>Weissella fermenti sp. nov., isolated from fermented cabbage.</title>
        <authorList>
            <person name="Lee J.K."/>
            <person name="Baek J.H."/>
            <person name="Choi D.G."/>
            <person name="Kim J.M."/>
            <person name="Jeon C.O."/>
        </authorList>
    </citation>
    <scope>NUCLEOTIDE SEQUENCE [LARGE SCALE GENOMIC DNA]</scope>
    <source>
        <strain evidence="1 3">KACC 18534</strain>
    </source>
</reference>
<evidence type="ECO:0000313" key="3">
    <source>
        <dbReference type="Proteomes" id="UP001526225"/>
    </source>
</evidence>
<gene>
    <name evidence="1" type="ORF">OIT44_05235</name>
    <name evidence="2" type="ORF">OIT44_05295</name>
</gene>
<sequence length="146" mass="16139">MSKKLTGSIIAAVAILIVVLAVVMINGKTSTQQTLEANKLWEVSVMQAGESATENKMEPVFYVHFENGKAWMGDINVKNVDYDHTEAGLHVKYLKNDVVAISEVRDGKPSDKEGRVIVKEKGHDTFVVVPENKDDVDEIQLKVSDL</sequence>
<proteinExistence type="predicted"/>
<protein>
    <submittedName>
        <fullName evidence="1">Uncharacterized protein</fullName>
    </submittedName>
</protein>
<name>A0ABT3E6C7_9LACO</name>
<evidence type="ECO:0000313" key="2">
    <source>
        <dbReference type="EMBL" id="MCW0953484.1"/>
    </source>
</evidence>
<dbReference type="RefSeq" id="WP_213408982.1">
    <property type="nucleotide sequence ID" value="NZ_CP074441.1"/>
</dbReference>
<dbReference type="EMBL" id="JAOZFE010000004">
    <property type="protein sequence ID" value="MCW0953473.1"/>
    <property type="molecule type" value="Genomic_DNA"/>
</dbReference>
<keyword evidence="3" id="KW-1185">Reference proteome</keyword>
<accession>A0ABT3E6C7</accession>
<dbReference type="EMBL" id="JAOZFE010000005">
    <property type="protein sequence ID" value="MCW0953484.1"/>
    <property type="molecule type" value="Genomic_DNA"/>
</dbReference>
<evidence type="ECO:0000313" key="1">
    <source>
        <dbReference type="EMBL" id="MCW0953473.1"/>
    </source>
</evidence>
<comment type="caution">
    <text evidence="1">The sequence shown here is derived from an EMBL/GenBank/DDBJ whole genome shotgun (WGS) entry which is preliminary data.</text>
</comment>